<name>A0A9D4RQA2_DREPO</name>
<sequence>MITTGAIARTTLRETGSQRPTICYTTINNRMFEKKHNVLDGSSSRRQMNDNRSEN</sequence>
<evidence type="ECO:0000313" key="3">
    <source>
        <dbReference type="Proteomes" id="UP000828390"/>
    </source>
</evidence>
<dbReference type="AlphaFoldDB" id="A0A9D4RQA2"/>
<feature type="region of interest" description="Disordered" evidence="1">
    <location>
        <begin position="35"/>
        <end position="55"/>
    </location>
</feature>
<organism evidence="2 3">
    <name type="scientific">Dreissena polymorpha</name>
    <name type="common">Zebra mussel</name>
    <name type="synonym">Mytilus polymorpha</name>
    <dbReference type="NCBI Taxonomy" id="45954"/>
    <lineage>
        <taxon>Eukaryota</taxon>
        <taxon>Metazoa</taxon>
        <taxon>Spiralia</taxon>
        <taxon>Lophotrochozoa</taxon>
        <taxon>Mollusca</taxon>
        <taxon>Bivalvia</taxon>
        <taxon>Autobranchia</taxon>
        <taxon>Heteroconchia</taxon>
        <taxon>Euheterodonta</taxon>
        <taxon>Imparidentia</taxon>
        <taxon>Neoheterodontei</taxon>
        <taxon>Myida</taxon>
        <taxon>Dreissenoidea</taxon>
        <taxon>Dreissenidae</taxon>
        <taxon>Dreissena</taxon>
    </lineage>
</organism>
<dbReference type="EMBL" id="JAIWYP010000002">
    <property type="protein sequence ID" value="KAH3874682.1"/>
    <property type="molecule type" value="Genomic_DNA"/>
</dbReference>
<reference evidence="2" key="1">
    <citation type="journal article" date="2019" name="bioRxiv">
        <title>The Genome of the Zebra Mussel, Dreissena polymorpha: A Resource for Invasive Species Research.</title>
        <authorList>
            <person name="McCartney M.A."/>
            <person name="Auch B."/>
            <person name="Kono T."/>
            <person name="Mallez S."/>
            <person name="Zhang Y."/>
            <person name="Obille A."/>
            <person name="Becker A."/>
            <person name="Abrahante J.E."/>
            <person name="Garbe J."/>
            <person name="Badalamenti J.P."/>
            <person name="Herman A."/>
            <person name="Mangelson H."/>
            <person name="Liachko I."/>
            <person name="Sullivan S."/>
            <person name="Sone E.D."/>
            <person name="Koren S."/>
            <person name="Silverstein K.A.T."/>
            <person name="Beckman K.B."/>
            <person name="Gohl D.M."/>
        </authorList>
    </citation>
    <scope>NUCLEOTIDE SEQUENCE</scope>
    <source>
        <strain evidence="2">Duluth1</strain>
        <tissue evidence="2">Whole animal</tissue>
    </source>
</reference>
<dbReference type="Proteomes" id="UP000828390">
    <property type="component" value="Unassembled WGS sequence"/>
</dbReference>
<evidence type="ECO:0000256" key="1">
    <source>
        <dbReference type="SAM" id="MobiDB-lite"/>
    </source>
</evidence>
<protein>
    <submittedName>
        <fullName evidence="2">Uncharacterized protein</fullName>
    </submittedName>
</protein>
<accession>A0A9D4RQA2</accession>
<keyword evidence="3" id="KW-1185">Reference proteome</keyword>
<proteinExistence type="predicted"/>
<reference evidence="2" key="2">
    <citation type="submission" date="2020-11" db="EMBL/GenBank/DDBJ databases">
        <authorList>
            <person name="McCartney M.A."/>
            <person name="Auch B."/>
            <person name="Kono T."/>
            <person name="Mallez S."/>
            <person name="Becker A."/>
            <person name="Gohl D.M."/>
            <person name="Silverstein K.A.T."/>
            <person name="Koren S."/>
            <person name="Bechman K.B."/>
            <person name="Herman A."/>
            <person name="Abrahante J.E."/>
            <person name="Garbe J."/>
        </authorList>
    </citation>
    <scope>NUCLEOTIDE SEQUENCE</scope>
    <source>
        <strain evidence="2">Duluth1</strain>
        <tissue evidence="2">Whole animal</tissue>
    </source>
</reference>
<comment type="caution">
    <text evidence="2">The sequence shown here is derived from an EMBL/GenBank/DDBJ whole genome shotgun (WGS) entry which is preliminary data.</text>
</comment>
<gene>
    <name evidence="2" type="ORF">DPMN_037933</name>
</gene>
<evidence type="ECO:0000313" key="2">
    <source>
        <dbReference type="EMBL" id="KAH3874682.1"/>
    </source>
</evidence>